<feature type="region of interest" description="Disordered" evidence="2">
    <location>
        <begin position="628"/>
        <end position="673"/>
    </location>
</feature>
<name>A0A8J4SQP9_9TREM</name>
<organism evidence="4 5">
    <name type="scientific">Paragonimus heterotremus</name>
    <dbReference type="NCBI Taxonomy" id="100268"/>
    <lineage>
        <taxon>Eukaryota</taxon>
        <taxon>Metazoa</taxon>
        <taxon>Spiralia</taxon>
        <taxon>Lophotrochozoa</taxon>
        <taxon>Platyhelminthes</taxon>
        <taxon>Trematoda</taxon>
        <taxon>Digenea</taxon>
        <taxon>Plagiorchiida</taxon>
        <taxon>Troglotremata</taxon>
        <taxon>Troglotrematidae</taxon>
        <taxon>Paragonimus</taxon>
    </lineage>
</organism>
<sequence length="673" mass="77338">MISLSLQNDFHGSDLRQWKNVYVTHIVDFKEYPGIGLKGTLFLTEHETKLLIHWVPDPDQDDSLPSTLRKGYEIDVRDLKHLICRRLPGFRYRALYLVLKNNNNYGPFEFRTGGATEFIKTLGEAAILTRSENDKTLYHIRPRPPQPFTSLYQLPSTSSQGKPKSIPEAGILGNNALYEVGASLRQMSKKVSAPLNTFLDTILTPSQSVVAGERLDAIGTGYNNPYFGYSQTAASSERLRTTEDNDFAVVDVRPTPIPLPDIPSVRRSDPLSVDQWKRHLDPYGRVTCVEKLRKTIFEGGVSSVLRPIVWKYLLGFYLWDNTAEENEKRRVEKHREYHALKKFWKEMSHDRLVRFSLFRDRKCYIDKDVPRTDRKTAFFRDDSGGNLTRLYDILITYTIYNMDFGYFQGMNDLLALILYVIQQEEDAFWCFVGLMERLESNFDGNLNAVREQFYQLFELVEVLDSDFSDYLESKNAKEMPFCFRWLLIQFKREFSYRDVMVLWEAIWSEHLTKNFHIFFAAAVLLMQRQIIMERNYDANSILKHVNDLSFNISLEPALNCATGYIQQLDQVSSSLPKSVRAILEGPSLSTSIHAASQRGPSASGETSPRIDYTWGLLNDELEDLMANEEERDVDSVATPPSLMIPIPHSSPPPQEFGASSTDYRDPPIVAKPL</sequence>
<dbReference type="Pfam" id="PF00566">
    <property type="entry name" value="RabGAP-TBC"/>
    <property type="match status" value="1"/>
</dbReference>
<dbReference type="AlphaFoldDB" id="A0A8J4SQP9"/>
<evidence type="ECO:0000259" key="3">
    <source>
        <dbReference type="PROSITE" id="PS50086"/>
    </source>
</evidence>
<dbReference type="GO" id="GO:0005096">
    <property type="term" value="F:GTPase activator activity"/>
    <property type="evidence" value="ECO:0007669"/>
    <property type="project" value="UniProtKB-KW"/>
</dbReference>
<dbReference type="SMART" id="SM00164">
    <property type="entry name" value="TBC"/>
    <property type="match status" value="1"/>
</dbReference>
<dbReference type="PANTHER" id="PTHR22957">
    <property type="entry name" value="TBC1 DOMAIN FAMILY MEMBER GTPASE-ACTIVATING PROTEIN"/>
    <property type="match status" value="1"/>
</dbReference>
<dbReference type="PROSITE" id="PS50086">
    <property type="entry name" value="TBC_RABGAP"/>
    <property type="match status" value="1"/>
</dbReference>
<evidence type="ECO:0000313" key="5">
    <source>
        <dbReference type="Proteomes" id="UP000748531"/>
    </source>
</evidence>
<dbReference type="Gene3D" id="1.10.8.270">
    <property type="entry name" value="putative rabgap domain of human tbc1 domain family member 14 like domains"/>
    <property type="match status" value="1"/>
</dbReference>
<dbReference type="InterPro" id="IPR000195">
    <property type="entry name" value="Rab-GAP-TBC_dom"/>
</dbReference>
<gene>
    <name evidence="4" type="ORF">PHET_03528</name>
</gene>
<comment type="caution">
    <text evidence="4">The sequence shown here is derived from an EMBL/GenBank/DDBJ whole genome shotgun (WGS) entry which is preliminary data.</text>
</comment>
<accession>A0A8J4SQP9</accession>
<keyword evidence="5" id="KW-1185">Reference proteome</keyword>
<dbReference type="OrthoDB" id="10264062at2759"/>
<evidence type="ECO:0000313" key="4">
    <source>
        <dbReference type="EMBL" id="KAF5402602.1"/>
    </source>
</evidence>
<evidence type="ECO:0000256" key="2">
    <source>
        <dbReference type="SAM" id="MobiDB-lite"/>
    </source>
</evidence>
<dbReference type="Proteomes" id="UP000748531">
    <property type="component" value="Unassembled WGS sequence"/>
</dbReference>
<proteinExistence type="predicted"/>
<dbReference type="SUPFAM" id="SSF47923">
    <property type="entry name" value="Ypt/Rab-GAP domain of gyp1p"/>
    <property type="match status" value="2"/>
</dbReference>
<dbReference type="PANTHER" id="PTHR22957:SF645">
    <property type="entry name" value="LD27216P"/>
    <property type="match status" value="1"/>
</dbReference>
<feature type="domain" description="Rab-GAP TBC" evidence="3">
    <location>
        <begin position="300"/>
        <end position="510"/>
    </location>
</feature>
<evidence type="ECO:0000256" key="1">
    <source>
        <dbReference type="ARBA" id="ARBA00022468"/>
    </source>
</evidence>
<reference evidence="4" key="1">
    <citation type="submission" date="2019-05" db="EMBL/GenBank/DDBJ databases">
        <title>Annotation for the trematode Paragonimus heterotremus.</title>
        <authorList>
            <person name="Choi Y.-J."/>
        </authorList>
    </citation>
    <scope>NUCLEOTIDE SEQUENCE</scope>
    <source>
        <strain evidence="4">LC</strain>
    </source>
</reference>
<keyword evidence="1" id="KW-0343">GTPase activation</keyword>
<dbReference type="Gene3D" id="1.10.472.80">
    <property type="entry name" value="Ypt/Rab-GAP domain of gyp1p, domain 3"/>
    <property type="match status" value="1"/>
</dbReference>
<protein>
    <submittedName>
        <fullName evidence="4">TBC1 domain-containing protein</fullName>
    </submittedName>
</protein>
<dbReference type="InterPro" id="IPR035969">
    <property type="entry name" value="Rab-GAP_TBC_sf"/>
</dbReference>
<dbReference type="EMBL" id="LUCH01001712">
    <property type="protein sequence ID" value="KAF5402602.1"/>
    <property type="molecule type" value="Genomic_DNA"/>
</dbReference>